<name>A0A3A8JBK4_9BACT</name>
<accession>A0A3A8JBK4</accession>
<gene>
    <name evidence="1" type="ORF">D7V88_03130</name>
</gene>
<sequence>MSPTMKWVVGALVGLPLMCCGCGGMWFRSMFPHEEALARVTNNPKVIKSLGAPVSGAFFFSGETRHQDDDAIAEMTIDLSGSKQDGVLEVKAVQTSKVWGFSRLRVVAEDGKVINLVGGP</sequence>
<evidence type="ECO:0000313" key="1">
    <source>
        <dbReference type="EMBL" id="RKG93247.1"/>
    </source>
</evidence>
<proteinExistence type="predicted"/>
<evidence type="ECO:0000313" key="2">
    <source>
        <dbReference type="Proteomes" id="UP000268094"/>
    </source>
</evidence>
<protein>
    <submittedName>
        <fullName evidence="1">Uncharacterized protein</fullName>
    </submittedName>
</protein>
<reference evidence="2" key="1">
    <citation type="submission" date="2018-09" db="EMBL/GenBank/DDBJ databases">
        <authorList>
            <person name="Livingstone P.G."/>
            <person name="Whitworth D.E."/>
        </authorList>
    </citation>
    <scope>NUCLEOTIDE SEQUENCE [LARGE SCALE GENOMIC DNA]</scope>
    <source>
        <strain evidence="2">CA054A</strain>
    </source>
</reference>
<comment type="caution">
    <text evidence="1">The sequence shown here is derived from an EMBL/GenBank/DDBJ whole genome shotgun (WGS) entry which is preliminary data.</text>
</comment>
<dbReference type="OrthoDB" id="5521478at2"/>
<dbReference type="Proteomes" id="UP000268094">
    <property type="component" value="Unassembled WGS sequence"/>
</dbReference>
<dbReference type="InterPro" id="IPR014807">
    <property type="entry name" value="Coa1"/>
</dbReference>
<organism evidence="1 2">
    <name type="scientific">Corallococcus terminator</name>
    <dbReference type="NCBI Taxonomy" id="2316733"/>
    <lineage>
        <taxon>Bacteria</taxon>
        <taxon>Pseudomonadati</taxon>
        <taxon>Myxococcota</taxon>
        <taxon>Myxococcia</taxon>
        <taxon>Myxococcales</taxon>
        <taxon>Cystobacterineae</taxon>
        <taxon>Myxococcaceae</taxon>
        <taxon>Corallococcus</taxon>
    </lineage>
</organism>
<dbReference type="RefSeq" id="WP_120539090.1">
    <property type="nucleotide sequence ID" value="NZ_RAVZ01000011.1"/>
</dbReference>
<keyword evidence="2" id="KW-1185">Reference proteome</keyword>
<dbReference type="Pfam" id="PF08695">
    <property type="entry name" value="Coa1"/>
    <property type="match status" value="1"/>
</dbReference>
<dbReference type="AlphaFoldDB" id="A0A3A8JBK4"/>
<dbReference type="EMBL" id="RAVZ01000011">
    <property type="protein sequence ID" value="RKG93247.1"/>
    <property type="molecule type" value="Genomic_DNA"/>
</dbReference>